<sequence length="62" mass="6328">MHLGISLLSGPRPVDAAAIAHQAEALGFASLWLGEHPVMPVHSSVSAPGTTGGSIPVPQWYG</sequence>
<reference evidence="1" key="1">
    <citation type="submission" date="2019-03" db="EMBL/GenBank/DDBJ databases">
        <title>Lake Tanganyika Metagenome-Assembled Genomes (MAGs).</title>
        <authorList>
            <person name="Tran P."/>
        </authorList>
    </citation>
    <scope>NUCLEOTIDE SEQUENCE</scope>
    <source>
        <strain evidence="1">K_DeepCast_65m_m2_066</strain>
    </source>
</reference>
<dbReference type="AlphaFoldDB" id="A0A938B4H0"/>
<evidence type="ECO:0008006" key="3">
    <source>
        <dbReference type="Google" id="ProtNLM"/>
    </source>
</evidence>
<dbReference type="Gene3D" id="3.20.20.30">
    <property type="entry name" value="Luciferase-like domain"/>
    <property type="match status" value="1"/>
</dbReference>
<gene>
    <name evidence="1" type="ORF">FJZ47_20035</name>
</gene>
<dbReference type="Proteomes" id="UP000712673">
    <property type="component" value="Unassembled WGS sequence"/>
</dbReference>
<evidence type="ECO:0000313" key="1">
    <source>
        <dbReference type="EMBL" id="MBM3226064.1"/>
    </source>
</evidence>
<dbReference type="EMBL" id="VGLS01000776">
    <property type="protein sequence ID" value="MBM3226064.1"/>
    <property type="molecule type" value="Genomic_DNA"/>
</dbReference>
<evidence type="ECO:0000313" key="2">
    <source>
        <dbReference type="Proteomes" id="UP000712673"/>
    </source>
</evidence>
<organism evidence="1 2">
    <name type="scientific">Tectimicrobiota bacterium</name>
    <dbReference type="NCBI Taxonomy" id="2528274"/>
    <lineage>
        <taxon>Bacteria</taxon>
        <taxon>Pseudomonadati</taxon>
        <taxon>Nitrospinota/Tectimicrobiota group</taxon>
        <taxon>Candidatus Tectimicrobiota</taxon>
    </lineage>
</organism>
<comment type="caution">
    <text evidence="1">The sequence shown here is derived from an EMBL/GenBank/DDBJ whole genome shotgun (WGS) entry which is preliminary data.</text>
</comment>
<dbReference type="InterPro" id="IPR036661">
    <property type="entry name" value="Luciferase-like_sf"/>
</dbReference>
<proteinExistence type="predicted"/>
<dbReference type="SUPFAM" id="SSF51679">
    <property type="entry name" value="Bacterial luciferase-like"/>
    <property type="match status" value="1"/>
</dbReference>
<protein>
    <recommendedName>
        <fullName evidence="3">LLM class F420-dependent oxidoreductase</fullName>
    </recommendedName>
</protein>
<name>A0A938B4H0_UNCTE</name>
<accession>A0A938B4H0</accession>
<dbReference type="GO" id="GO:0016705">
    <property type="term" value="F:oxidoreductase activity, acting on paired donors, with incorporation or reduction of molecular oxygen"/>
    <property type="evidence" value="ECO:0007669"/>
    <property type="project" value="InterPro"/>
</dbReference>